<gene>
    <name evidence="1" type="ordered locus">Mhun_0609</name>
</gene>
<dbReference type="Proteomes" id="UP000001941">
    <property type="component" value="Chromosome"/>
</dbReference>
<proteinExistence type="predicted"/>
<sequence>MIIDLNYQHSDGGFDTPQFNAKGLDGMGGVPNAYWVVEPDLVLDPGRYQILDSGSSTWAQNSETVGWGITKVWGVVE</sequence>
<dbReference type="OrthoDB" id="151743at2157"/>
<reference evidence="2" key="1">
    <citation type="journal article" date="2016" name="Stand. Genomic Sci.">
        <title>Complete genome sequence of Methanospirillum hungatei type strain JF1.</title>
        <authorList>
            <person name="Gunsalus R.P."/>
            <person name="Cook L.E."/>
            <person name="Crable B."/>
            <person name="Rohlin L."/>
            <person name="McDonald E."/>
            <person name="Mouttaki H."/>
            <person name="Sieber J.R."/>
            <person name="Poweleit N."/>
            <person name="Zhou H."/>
            <person name="Lapidus A.L."/>
            <person name="Daligault H.E."/>
            <person name="Land M."/>
            <person name="Gilna P."/>
            <person name="Ivanova N."/>
            <person name="Kyrpides N."/>
            <person name="Culley D.E."/>
            <person name="McInerney M.J."/>
        </authorList>
    </citation>
    <scope>NUCLEOTIDE SEQUENCE [LARGE SCALE GENOMIC DNA]</scope>
    <source>
        <strain evidence="2">ATCC 27890 / DSM 864 / NBRC 100397 / JF-1</strain>
    </source>
</reference>
<protein>
    <submittedName>
        <fullName evidence="1">Uncharacterized protein</fullName>
    </submittedName>
</protein>
<dbReference type="GeneID" id="3924435"/>
<accession>Q2FPJ3</accession>
<organism evidence="1 2">
    <name type="scientific">Methanospirillum hungatei JF-1 (strain ATCC 27890 / DSM 864 / NBRC 100397 / JF-1)</name>
    <dbReference type="NCBI Taxonomy" id="323259"/>
    <lineage>
        <taxon>Archaea</taxon>
        <taxon>Methanobacteriati</taxon>
        <taxon>Methanobacteriota</taxon>
        <taxon>Stenosarchaea group</taxon>
        <taxon>Methanomicrobia</taxon>
        <taxon>Methanomicrobiales</taxon>
        <taxon>Methanospirillaceae</taxon>
        <taxon>Methanospirillum</taxon>
    </lineage>
</organism>
<dbReference type="InParanoid" id="Q2FPJ3"/>
<evidence type="ECO:0000313" key="1">
    <source>
        <dbReference type="EMBL" id="ABD40365.1"/>
    </source>
</evidence>
<dbReference type="AlphaFoldDB" id="Q2FPJ3"/>
<dbReference type="EnsemblBacteria" id="ABD40365">
    <property type="protein sequence ID" value="ABD40365"/>
    <property type="gene ID" value="Mhun_0609"/>
</dbReference>
<evidence type="ECO:0000313" key="2">
    <source>
        <dbReference type="Proteomes" id="UP000001941"/>
    </source>
</evidence>
<dbReference type="HOGENOM" id="CLU_2629732_0_0_2"/>
<dbReference type="EMBL" id="CP000254">
    <property type="protein sequence ID" value="ABD40365.1"/>
    <property type="molecule type" value="Genomic_DNA"/>
</dbReference>
<dbReference type="RefSeq" id="WP_011447650.1">
    <property type="nucleotide sequence ID" value="NC_007796.1"/>
</dbReference>
<dbReference type="KEGG" id="mhu:Mhun_0609"/>
<name>Q2FPJ3_METHJ</name>
<keyword evidence="2" id="KW-1185">Reference proteome</keyword>